<keyword evidence="2" id="KW-1185">Reference proteome</keyword>
<name>A0A1A8XUY7_9RHOO</name>
<gene>
    <name evidence="1" type="ORF">PROAA_2720002</name>
</gene>
<dbReference type="RefSeq" id="WP_186411218.1">
    <property type="nucleotide sequence ID" value="NZ_FLQY01000193.1"/>
</dbReference>
<organism evidence="1 2">
    <name type="scientific">Candidatus Propionivibrio aalborgensis</name>
    <dbReference type="NCBI Taxonomy" id="1860101"/>
    <lineage>
        <taxon>Bacteria</taxon>
        <taxon>Pseudomonadati</taxon>
        <taxon>Pseudomonadota</taxon>
        <taxon>Betaproteobacteria</taxon>
        <taxon>Rhodocyclales</taxon>
        <taxon>Rhodocyclaceae</taxon>
        <taxon>Propionivibrio</taxon>
    </lineage>
</organism>
<proteinExistence type="predicted"/>
<evidence type="ECO:0000313" key="1">
    <source>
        <dbReference type="EMBL" id="SBT08392.1"/>
    </source>
</evidence>
<dbReference type="Proteomes" id="UP000199600">
    <property type="component" value="Unassembled WGS sequence"/>
</dbReference>
<dbReference type="EMBL" id="FLQY01000193">
    <property type="protein sequence ID" value="SBT08392.1"/>
    <property type="molecule type" value="Genomic_DNA"/>
</dbReference>
<sequence>MNKPAQLLVTLLIPDYKALEVIPSALWQPAHQSRLTWMTRLAGTALACTAMGLTTHRQEYRRVAVVPCG</sequence>
<accession>A0A1A8XUY7</accession>
<protein>
    <submittedName>
        <fullName evidence="1">Uncharacterized protein</fullName>
    </submittedName>
</protein>
<dbReference type="AlphaFoldDB" id="A0A1A8XUY7"/>
<evidence type="ECO:0000313" key="2">
    <source>
        <dbReference type="Proteomes" id="UP000199600"/>
    </source>
</evidence>
<reference evidence="1 2" key="1">
    <citation type="submission" date="2016-06" db="EMBL/GenBank/DDBJ databases">
        <authorList>
            <person name="Kjaerup R.B."/>
            <person name="Dalgaard T.S."/>
            <person name="Juul-Madsen H.R."/>
        </authorList>
    </citation>
    <scope>NUCLEOTIDE SEQUENCE [LARGE SCALE GENOMIC DNA]</scope>
    <source>
        <strain evidence="1">2</strain>
    </source>
</reference>